<dbReference type="Pfam" id="PF06415">
    <property type="entry name" value="iPGM_N"/>
    <property type="match status" value="1"/>
</dbReference>
<evidence type="ECO:0000256" key="3">
    <source>
        <dbReference type="ARBA" id="ARBA00008819"/>
    </source>
</evidence>
<feature type="domain" description="BPG-independent PGAM N-terminal" evidence="15">
    <location>
        <begin position="81"/>
        <end position="297"/>
    </location>
</feature>
<evidence type="ECO:0000256" key="12">
    <source>
        <dbReference type="PIRSR" id="PIRSR001492-2"/>
    </source>
</evidence>
<feature type="binding site" evidence="10 12">
    <location>
        <position position="122"/>
    </location>
    <ligand>
        <name>substrate</name>
    </ligand>
</feature>
<feature type="domain" description="Metalloenzyme" evidence="14">
    <location>
        <begin position="4"/>
        <end position="499"/>
    </location>
</feature>
<evidence type="ECO:0000256" key="1">
    <source>
        <dbReference type="ARBA" id="ARBA00000370"/>
    </source>
</evidence>
<keyword evidence="6 10" id="KW-0324">Glycolysis</keyword>
<dbReference type="FunFam" id="3.40.1450.10:FF:000001">
    <property type="entry name" value="2,3-bisphosphoglycerate-independent phosphoglycerate mutase"/>
    <property type="match status" value="1"/>
</dbReference>
<comment type="pathway">
    <text evidence="2 10">Carbohydrate degradation; glycolysis; pyruvate from D-glyceraldehyde 3-phosphate: step 3/5.</text>
</comment>
<comment type="function">
    <text evidence="10">Catalyzes the interconversion of 2-phosphoglycerate and 3-phosphoglycerate.</text>
</comment>
<gene>
    <name evidence="10" type="primary">gpmI</name>
    <name evidence="16" type="ORF">XD66_0468</name>
</gene>
<dbReference type="UniPathway" id="UPA00109">
    <property type="reaction ID" value="UER00186"/>
</dbReference>
<feature type="binding site" evidence="10 13">
    <location>
        <position position="405"/>
    </location>
    <ligand>
        <name>Mn(2+)</name>
        <dbReference type="ChEBI" id="CHEBI:29035"/>
        <label>1</label>
    </ligand>
</feature>
<evidence type="ECO:0000256" key="5">
    <source>
        <dbReference type="ARBA" id="ARBA00022723"/>
    </source>
</evidence>
<accession>A0A101FGW0</accession>
<comment type="caution">
    <text evidence="16">The sequence shown here is derived from an EMBL/GenBank/DDBJ whole genome shotgun (WGS) entry which is preliminary data.</text>
</comment>
<dbReference type="GO" id="GO:0005829">
    <property type="term" value="C:cytosol"/>
    <property type="evidence" value="ECO:0007669"/>
    <property type="project" value="TreeGrafter"/>
</dbReference>
<dbReference type="GO" id="GO:0030145">
    <property type="term" value="F:manganese ion binding"/>
    <property type="evidence" value="ECO:0007669"/>
    <property type="project" value="UniProtKB-UniRule"/>
</dbReference>
<evidence type="ECO:0000256" key="8">
    <source>
        <dbReference type="ARBA" id="ARBA00023235"/>
    </source>
</evidence>
<sequence length="513" mass="56650">MKGPLALIILDGWGLSPHERGNAIRLAGTPNFQRLQENYPYTVLAASGERVGLPEGQMGNSEVGHLNIGAGRVVYQDITRISKAIRTGEFFSNPVLVEAMQKVKEEGSSLHLCGLLSDGGVHSHLTHLYALLEMAQRFRLPRVYIHAFLDGRDVLPTSGAGYIEETERKCREIGCGEIATVSGRYYAMDRDKRWERVEKAFNAIVYGEGEPVTAPAAAVRDSYEKEVTDEFVVPKVVVDDSGRPRGTVKRGDAVIFYNFRADRARELTRAFTDHDFEGFVRKEGYPGVHFVCMTQYDVTIPAPVAFPPQTLKNTLGEILSRNGLRQLRIAETEKYAHVTFFFNGGVEAPNPGEERVLIPSPKVATYDLKPEMSAPEVTERVLKEINGSAYDVIILNYANPDMVGHTGVLEAAVRAIEVVDECLGRVVQGILDKGGVALVTADHGNAEQMLEEESEEPHTAHTTNPVPFILVGEEYRQRRLREGGALEDIAPTMLEILGIPRPPEMTGRSLLAE</sequence>
<dbReference type="GO" id="GO:0004619">
    <property type="term" value="F:phosphoglycerate mutase activity"/>
    <property type="evidence" value="ECO:0007669"/>
    <property type="project" value="UniProtKB-UniRule"/>
</dbReference>
<dbReference type="Gene3D" id="3.40.1450.10">
    <property type="entry name" value="BPG-independent phosphoglycerate mutase, domain B"/>
    <property type="match status" value="1"/>
</dbReference>
<dbReference type="GO" id="GO:0006007">
    <property type="term" value="P:glucose catabolic process"/>
    <property type="evidence" value="ECO:0007669"/>
    <property type="project" value="InterPro"/>
</dbReference>
<dbReference type="PANTHER" id="PTHR31637">
    <property type="entry name" value="2,3-BISPHOSPHOGLYCERATE-INDEPENDENT PHOSPHOGLYCERATE MUTASE"/>
    <property type="match status" value="1"/>
</dbReference>
<comment type="catalytic activity">
    <reaction evidence="1 10">
        <text>(2R)-2-phosphoglycerate = (2R)-3-phosphoglycerate</text>
        <dbReference type="Rhea" id="RHEA:15901"/>
        <dbReference type="ChEBI" id="CHEBI:58272"/>
        <dbReference type="ChEBI" id="CHEBI:58289"/>
        <dbReference type="EC" id="5.4.2.12"/>
    </reaction>
</comment>
<evidence type="ECO:0000256" key="9">
    <source>
        <dbReference type="ARBA" id="ARBA00071648"/>
    </source>
</evidence>
<dbReference type="EMBL" id="LGFO01000037">
    <property type="protein sequence ID" value="KUK36829.1"/>
    <property type="molecule type" value="Genomic_DNA"/>
</dbReference>
<feature type="binding site" evidence="10 13">
    <location>
        <position position="461"/>
    </location>
    <ligand>
        <name>Mn(2+)</name>
        <dbReference type="ChEBI" id="CHEBI:29035"/>
        <label>1</label>
    </ligand>
</feature>
<evidence type="ECO:0000313" key="16">
    <source>
        <dbReference type="EMBL" id="KUK36829.1"/>
    </source>
</evidence>
<evidence type="ECO:0000313" key="17">
    <source>
        <dbReference type="Proteomes" id="UP000053326"/>
    </source>
</evidence>
<keyword evidence="5 10" id="KW-0479">Metal-binding</keyword>
<feature type="binding site" evidence="10 12">
    <location>
        <begin position="152"/>
        <end position="153"/>
    </location>
    <ligand>
        <name>substrate</name>
    </ligand>
</feature>
<evidence type="ECO:0000256" key="7">
    <source>
        <dbReference type="ARBA" id="ARBA00023211"/>
    </source>
</evidence>
<evidence type="ECO:0000256" key="6">
    <source>
        <dbReference type="ARBA" id="ARBA00023152"/>
    </source>
</evidence>
<evidence type="ECO:0000256" key="4">
    <source>
        <dbReference type="ARBA" id="ARBA00012026"/>
    </source>
</evidence>
<organism evidence="16 17">
    <name type="scientific">Thermacetogenium phaeum</name>
    <dbReference type="NCBI Taxonomy" id="85874"/>
    <lineage>
        <taxon>Bacteria</taxon>
        <taxon>Bacillati</taxon>
        <taxon>Bacillota</taxon>
        <taxon>Clostridia</taxon>
        <taxon>Thermoanaerobacterales</taxon>
        <taxon>Thermoanaerobacteraceae</taxon>
        <taxon>Thermacetogenium</taxon>
    </lineage>
</organism>
<keyword evidence="7 10" id="KW-0464">Manganese</keyword>
<feature type="binding site" evidence="10 12">
    <location>
        <position position="184"/>
    </location>
    <ligand>
        <name>substrate</name>
    </ligand>
</feature>
<feature type="binding site" evidence="10 13">
    <location>
        <position position="442"/>
    </location>
    <ligand>
        <name>Mn(2+)</name>
        <dbReference type="ChEBI" id="CHEBI:29035"/>
        <label>2</label>
    </ligand>
</feature>
<dbReference type="EC" id="5.4.2.12" evidence="4 10"/>
<name>A0A101FGW0_9THEO</name>
<feature type="binding site" evidence="10 13">
    <location>
        <position position="11"/>
    </location>
    <ligand>
        <name>Mn(2+)</name>
        <dbReference type="ChEBI" id="CHEBI:29035"/>
        <label>2</label>
    </ligand>
</feature>
<dbReference type="InterPro" id="IPR006124">
    <property type="entry name" value="Metalloenzyme"/>
</dbReference>
<feature type="active site" description="Phosphoserine intermediate" evidence="10 11">
    <location>
        <position position="61"/>
    </location>
</feature>
<dbReference type="GO" id="GO:0043937">
    <property type="term" value="P:regulation of sporulation"/>
    <property type="evidence" value="ECO:0007669"/>
    <property type="project" value="UniProtKB-ARBA"/>
</dbReference>
<dbReference type="FunFam" id="3.40.720.10:FF:000001">
    <property type="entry name" value="2,3-bisphosphoglycerate-independent phosphoglycerate mutase"/>
    <property type="match status" value="1"/>
</dbReference>
<evidence type="ECO:0000256" key="10">
    <source>
        <dbReference type="HAMAP-Rule" id="MF_01038"/>
    </source>
</evidence>
<dbReference type="PATRIC" id="fig|85874.4.peg.1614"/>
<dbReference type="SUPFAM" id="SSF64158">
    <property type="entry name" value="2,3-Bisphosphoglycerate-independent phosphoglycerate mutase, substrate-binding domain"/>
    <property type="match status" value="1"/>
</dbReference>
<keyword evidence="8 10" id="KW-0413">Isomerase</keyword>
<feature type="binding site" evidence="10 12">
    <location>
        <position position="334"/>
    </location>
    <ligand>
        <name>substrate</name>
    </ligand>
</feature>
<evidence type="ECO:0000256" key="11">
    <source>
        <dbReference type="PIRSR" id="PIRSR001492-1"/>
    </source>
</evidence>
<dbReference type="HAMAP" id="MF_01038">
    <property type="entry name" value="GpmI"/>
    <property type="match status" value="1"/>
</dbReference>
<evidence type="ECO:0000259" key="15">
    <source>
        <dbReference type="Pfam" id="PF06415"/>
    </source>
</evidence>
<feature type="binding site" evidence="10 12">
    <location>
        <position position="190"/>
    </location>
    <ligand>
        <name>substrate</name>
    </ligand>
</feature>
<dbReference type="Pfam" id="PF01676">
    <property type="entry name" value="Metalloenzyme"/>
    <property type="match status" value="1"/>
</dbReference>
<feature type="binding site" evidence="10 13">
    <location>
        <position position="61"/>
    </location>
    <ligand>
        <name>Mn(2+)</name>
        <dbReference type="ChEBI" id="CHEBI:29035"/>
        <label>2</label>
    </ligand>
</feature>
<dbReference type="InterPro" id="IPR017850">
    <property type="entry name" value="Alkaline_phosphatase_core_sf"/>
</dbReference>
<dbReference type="NCBIfam" id="TIGR01307">
    <property type="entry name" value="pgm_bpd_ind"/>
    <property type="match status" value="1"/>
</dbReference>
<dbReference type="PIRSF" id="PIRSF001492">
    <property type="entry name" value="IPGAM"/>
    <property type="match status" value="1"/>
</dbReference>
<dbReference type="SUPFAM" id="SSF53649">
    <property type="entry name" value="Alkaline phosphatase-like"/>
    <property type="match status" value="1"/>
</dbReference>
<comment type="subunit">
    <text evidence="10">Monomer.</text>
</comment>
<dbReference type="PANTHER" id="PTHR31637:SF0">
    <property type="entry name" value="2,3-BISPHOSPHOGLYCERATE-INDEPENDENT PHOSPHOGLYCERATE MUTASE"/>
    <property type="match status" value="1"/>
</dbReference>
<dbReference type="AlphaFoldDB" id="A0A101FGW0"/>
<comment type="cofactor">
    <cofactor evidence="10">
        <name>Mn(2+)</name>
        <dbReference type="ChEBI" id="CHEBI:29035"/>
    </cofactor>
    <text evidence="10">Binds 2 manganese ions per subunit.</text>
</comment>
<feature type="binding site" evidence="10 12">
    <location>
        <begin position="260"/>
        <end position="263"/>
    </location>
    <ligand>
        <name>substrate</name>
    </ligand>
</feature>
<evidence type="ECO:0000256" key="2">
    <source>
        <dbReference type="ARBA" id="ARBA00004798"/>
    </source>
</evidence>
<comment type="similarity">
    <text evidence="3 10">Belongs to the BPG-independent phosphoglycerate mutase family.</text>
</comment>
<dbReference type="InterPro" id="IPR005995">
    <property type="entry name" value="Pgm_bpd_ind"/>
</dbReference>
<dbReference type="Proteomes" id="UP000053326">
    <property type="component" value="Unassembled WGS sequence"/>
</dbReference>
<dbReference type="CDD" id="cd16010">
    <property type="entry name" value="iPGM"/>
    <property type="match status" value="1"/>
</dbReference>
<evidence type="ECO:0000259" key="14">
    <source>
        <dbReference type="Pfam" id="PF01676"/>
    </source>
</evidence>
<dbReference type="Gene3D" id="3.40.720.10">
    <property type="entry name" value="Alkaline Phosphatase, subunit A"/>
    <property type="match status" value="1"/>
</dbReference>
<proteinExistence type="inferred from homology"/>
<feature type="binding site" evidence="10 13">
    <location>
        <position position="401"/>
    </location>
    <ligand>
        <name>Mn(2+)</name>
        <dbReference type="ChEBI" id="CHEBI:29035"/>
        <label>1</label>
    </ligand>
</feature>
<protein>
    <recommendedName>
        <fullName evidence="9 10">2,3-bisphosphoglycerate-independent phosphoglycerate mutase</fullName>
        <shortName evidence="10">BPG-independent PGAM</shortName>
        <shortName evidence="10">Phosphoglyceromutase</shortName>
        <shortName evidence="10">iPGM</shortName>
        <ecNumber evidence="4 10">5.4.2.12</ecNumber>
    </recommendedName>
</protein>
<reference evidence="17" key="1">
    <citation type="journal article" date="2015" name="MBio">
        <title>Genome-Resolved Metagenomic Analysis Reveals Roles for Candidate Phyla and Other Microbial Community Members in Biogeochemical Transformations in Oil Reservoirs.</title>
        <authorList>
            <person name="Hu P."/>
            <person name="Tom L."/>
            <person name="Singh A."/>
            <person name="Thomas B.C."/>
            <person name="Baker B.J."/>
            <person name="Piceno Y.M."/>
            <person name="Andersen G.L."/>
            <person name="Banfield J.F."/>
        </authorList>
    </citation>
    <scope>NUCLEOTIDE SEQUENCE [LARGE SCALE GENOMIC DNA]</scope>
</reference>
<feature type="binding site" evidence="10 13">
    <location>
        <position position="443"/>
    </location>
    <ligand>
        <name>Mn(2+)</name>
        <dbReference type="ChEBI" id="CHEBI:29035"/>
        <label>2</label>
    </ligand>
</feature>
<evidence type="ECO:0000256" key="13">
    <source>
        <dbReference type="PIRSR" id="PIRSR001492-3"/>
    </source>
</evidence>
<dbReference type="InterPro" id="IPR036646">
    <property type="entry name" value="PGAM_B_sf"/>
</dbReference>
<dbReference type="InterPro" id="IPR011258">
    <property type="entry name" value="BPG-indep_PGM_N"/>
</dbReference>
<dbReference type="GO" id="GO:0006096">
    <property type="term" value="P:glycolytic process"/>
    <property type="evidence" value="ECO:0007669"/>
    <property type="project" value="UniProtKB-UniRule"/>
</dbReference>